<evidence type="ECO:0000256" key="13">
    <source>
        <dbReference type="ARBA" id="ARBA00038359"/>
    </source>
</evidence>
<dbReference type="InParanoid" id="A0A0D1XWA9"/>
<proteinExistence type="inferred from homology"/>
<evidence type="ECO:0000256" key="5">
    <source>
        <dbReference type="ARBA" id="ARBA00022525"/>
    </source>
</evidence>
<dbReference type="PROSITE" id="PS52012">
    <property type="entry name" value="CFEM"/>
    <property type="match status" value="1"/>
</dbReference>
<dbReference type="EMBL" id="KN847533">
    <property type="protein sequence ID" value="KIW07006.1"/>
    <property type="molecule type" value="Genomic_DNA"/>
</dbReference>
<keyword evidence="6" id="KW-0325">Glycoprotein</keyword>
<feature type="transmembrane region" description="Helical" evidence="16">
    <location>
        <begin position="299"/>
        <end position="319"/>
    </location>
</feature>
<keyword evidence="12" id="KW-0449">Lipoprotein</keyword>
<evidence type="ECO:0000256" key="11">
    <source>
        <dbReference type="ARBA" id="ARBA00023157"/>
    </source>
</evidence>
<evidence type="ECO:0000259" key="18">
    <source>
        <dbReference type="PROSITE" id="PS52012"/>
    </source>
</evidence>
<dbReference type="HOGENOM" id="CLU_028200_6_3_1"/>
<evidence type="ECO:0000256" key="1">
    <source>
        <dbReference type="ARBA" id="ARBA00004141"/>
    </source>
</evidence>
<keyword evidence="7 16" id="KW-0812">Transmembrane</keyword>
<evidence type="ECO:0000256" key="14">
    <source>
        <dbReference type="PROSITE-ProRule" id="PRU01356"/>
    </source>
</evidence>
<protein>
    <recommendedName>
        <fullName evidence="18">CFEM domain-containing protein</fullName>
    </recommendedName>
</protein>
<evidence type="ECO:0000256" key="12">
    <source>
        <dbReference type="ARBA" id="ARBA00023288"/>
    </source>
</evidence>
<evidence type="ECO:0000256" key="6">
    <source>
        <dbReference type="ARBA" id="ARBA00022622"/>
    </source>
</evidence>
<dbReference type="GO" id="GO:0005576">
    <property type="term" value="C:extracellular region"/>
    <property type="evidence" value="ECO:0007669"/>
    <property type="project" value="UniProtKB-SubCell"/>
</dbReference>
<feature type="transmembrane region" description="Helical" evidence="16">
    <location>
        <begin position="108"/>
        <end position="129"/>
    </location>
</feature>
<sequence>MKQRLHGAIVALGLFQYALAQATNSSAVLEELQKALPSCALQCTLTEVPKSTCALTDISCICTNEALNNEILVCLQQSCTVVEQLQTKKVFNGACGVPVRNVGSHLSAINWTFFGLATLAVGCRLLARLKYFGGNFAWDDYTIGISLLCLTPIAVIAQLMVDHGLGQDIWQLEAHDISKTLLYFYIEEFLYVFLSSVTKLSILLLYLQIFKTKSFQIRCYVVIALIVGYLLGGTISTGLYCRPLNYVWEGWDGLHPAKCVNINAQTFAMAGVNMALDIAIFILPIPPIMRLHMTMRKRIAVSGVFATGLFVTACSVVRLTTLLKWGKSQNPTYDYTEVAIWSLIELMTAVICACMPGIASLIRRVWPRAFGTTKGNSYMNSEPFSSNLDQKMQSSKNIQSRTIISVSFASRDAAMKDEHSDEFELTPGPGFRHQGNYTRYSEES</sequence>
<evidence type="ECO:0000313" key="19">
    <source>
        <dbReference type="EMBL" id="KIW07006.1"/>
    </source>
</evidence>
<feature type="transmembrane region" description="Helical" evidence="16">
    <location>
        <begin position="219"/>
        <end position="240"/>
    </location>
</feature>
<dbReference type="PANTHER" id="PTHR33048">
    <property type="entry name" value="PTH11-LIKE INTEGRAL MEMBRANE PROTEIN (AFU_ORTHOLOGUE AFUA_5G11245)"/>
    <property type="match status" value="1"/>
</dbReference>
<dbReference type="GO" id="GO:0046872">
    <property type="term" value="F:metal ion binding"/>
    <property type="evidence" value="ECO:0007669"/>
    <property type="project" value="UniProtKB-UniRule"/>
</dbReference>
<keyword evidence="14" id="KW-0408">Iron</keyword>
<evidence type="ECO:0000313" key="20">
    <source>
        <dbReference type="Proteomes" id="UP000053259"/>
    </source>
</evidence>
<organism evidence="19 20">
    <name type="scientific">Verruconis gallopava</name>
    <dbReference type="NCBI Taxonomy" id="253628"/>
    <lineage>
        <taxon>Eukaryota</taxon>
        <taxon>Fungi</taxon>
        <taxon>Dikarya</taxon>
        <taxon>Ascomycota</taxon>
        <taxon>Pezizomycotina</taxon>
        <taxon>Dothideomycetes</taxon>
        <taxon>Pleosporomycetidae</taxon>
        <taxon>Venturiales</taxon>
        <taxon>Sympoventuriaceae</taxon>
        <taxon>Verruconis</taxon>
    </lineage>
</organism>
<feature type="transmembrane region" description="Helical" evidence="16">
    <location>
        <begin position="141"/>
        <end position="161"/>
    </location>
</feature>
<feature type="disulfide bond" evidence="14">
    <location>
        <begin position="43"/>
        <end position="74"/>
    </location>
</feature>
<keyword evidence="10 16" id="KW-0472">Membrane</keyword>
<evidence type="ECO:0000256" key="10">
    <source>
        <dbReference type="ARBA" id="ARBA00023136"/>
    </source>
</evidence>
<feature type="signal peptide" evidence="17">
    <location>
        <begin position="1"/>
        <end position="20"/>
    </location>
</feature>
<dbReference type="Pfam" id="PF05730">
    <property type="entry name" value="CFEM"/>
    <property type="match status" value="1"/>
</dbReference>
<evidence type="ECO:0000256" key="4">
    <source>
        <dbReference type="ARBA" id="ARBA00010031"/>
    </source>
</evidence>
<accession>A0A0D1XWA9</accession>
<gene>
    <name evidence="19" type="ORF">PV09_01901</name>
</gene>
<comment type="similarity">
    <text evidence="13">Belongs to the SAT4 family.</text>
</comment>
<feature type="compositionally biased region" description="Polar residues" evidence="15">
    <location>
        <begin position="435"/>
        <end position="444"/>
    </location>
</feature>
<name>A0A0D1XWA9_9PEZI</name>
<evidence type="ECO:0000256" key="2">
    <source>
        <dbReference type="ARBA" id="ARBA00004589"/>
    </source>
</evidence>
<dbReference type="AlphaFoldDB" id="A0A0D1XWA9"/>
<dbReference type="InterPro" id="IPR008427">
    <property type="entry name" value="Extracellular_membr_CFEM_dom"/>
</dbReference>
<dbReference type="OrthoDB" id="2496787at2759"/>
<feature type="chain" id="PRO_5002246517" description="CFEM domain-containing protein" evidence="17">
    <location>
        <begin position="21"/>
        <end position="444"/>
    </location>
</feature>
<feature type="disulfide bond" evidence="14">
    <location>
        <begin position="62"/>
        <end position="95"/>
    </location>
</feature>
<feature type="transmembrane region" description="Helical" evidence="16">
    <location>
        <begin position="181"/>
        <end position="207"/>
    </location>
</feature>
<dbReference type="STRING" id="253628.A0A0D1XWA9"/>
<comment type="similarity">
    <text evidence="4">Belongs to the RBT5 family.</text>
</comment>
<evidence type="ECO:0000256" key="17">
    <source>
        <dbReference type="SAM" id="SignalP"/>
    </source>
</evidence>
<comment type="subcellular location">
    <subcellularLocation>
        <location evidence="2">Membrane</location>
        <topology evidence="2">Lipid-anchor</topology>
        <topology evidence="2">GPI-anchor</topology>
    </subcellularLocation>
    <subcellularLocation>
        <location evidence="1">Membrane</location>
        <topology evidence="1">Multi-pass membrane protein</topology>
    </subcellularLocation>
    <subcellularLocation>
        <location evidence="3">Secreted</location>
    </subcellularLocation>
</comment>
<keyword evidence="5" id="KW-0964">Secreted</keyword>
<evidence type="ECO:0000256" key="15">
    <source>
        <dbReference type="SAM" id="MobiDB-lite"/>
    </source>
</evidence>
<evidence type="ECO:0000256" key="3">
    <source>
        <dbReference type="ARBA" id="ARBA00004613"/>
    </source>
</evidence>
<feature type="disulfide bond" evidence="14">
    <location>
        <begin position="39"/>
        <end position="79"/>
    </location>
</feature>
<feature type="region of interest" description="Disordered" evidence="15">
    <location>
        <begin position="415"/>
        <end position="444"/>
    </location>
</feature>
<evidence type="ECO:0000256" key="16">
    <source>
        <dbReference type="SAM" id="Phobius"/>
    </source>
</evidence>
<dbReference type="InterPro" id="IPR049326">
    <property type="entry name" value="Rhodopsin_dom_fungi"/>
</dbReference>
<dbReference type="VEuPathDB" id="FungiDB:PV09_01901"/>
<feature type="transmembrane region" description="Helical" evidence="16">
    <location>
        <begin position="339"/>
        <end position="362"/>
    </location>
</feature>
<dbReference type="PANTHER" id="PTHR33048:SF160">
    <property type="entry name" value="SAT4 FAMILY MEMBRANE PROTEIN"/>
    <property type="match status" value="1"/>
</dbReference>
<keyword evidence="11 14" id="KW-1015">Disulfide bond</keyword>
<evidence type="ECO:0000256" key="7">
    <source>
        <dbReference type="ARBA" id="ARBA00022692"/>
    </source>
</evidence>
<keyword evidence="14" id="KW-0349">Heme</keyword>
<keyword evidence="20" id="KW-1185">Reference proteome</keyword>
<keyword evidence="14" id="KW-0479">Metal-binding</keyword>
<keyword evidence="6" id="KW-0336">GPI-anchor</keyword>
<feature type="transmembrane region" description="Helical" evidence="16">
    <location>
        <begin position="267"/>
        <end position="287"/>
    </location>
</feature>
<keyword evidence="9 16" id="KW-1133">Transmembrane helix</keyword>
<evidence type="ECO:0000256" key="9">
    <source>
        <dbReference type="ARBA" id="ARBA00022989"/>
    </source>
</evidence>
<dbReference type="InterPro" id="IPR052337">
    <property type="entry name" value="SAT4-like"/>
</dbReference>
<dbReference type="Pfam" id="PF20684">
    <property type="entry name" value="Fung_rhodopsin"/>
    <property type="match status" value="1"/>
</dbReference>
<reference evidence="19 20" key="1">
    <citation type="submission" date="2015-01" db="EMBL/GenBank/DDBJ databases">
        <title>The Genome Sequence of Ochroconis gallopava CBS43764.</title>
        <authorList>
            <consortium name="The Broad Institute Genomics Platform"/>
            <person name="Cuomo C."/>
            <person name="de Hoog S."/>
            <person name="Gorbushina A."/>
            <person name="Stielow B."/>
            <person name="Teixiera M."/>
            <person name="Abouelleil A."/>
            <person name="Chapman S.B."/>
            <person name="Priest M."/>
            <person name="Young S.K."/>
            <person name="Wortman J."/>
            <person name="Nusbaum C."/>
            <person name="Birren B."/>
        </authorList>
    </citation>
    <scope>NUCLEOTIDE SEQUENCE [LARGE SCALE GENOMIC DNA]</scope>
    <source>
        <strain evidence="19 20">CBS 43764</strain>
    </source>
</reference>
<dbReference type="GeneID" id="27309874"/>
<dbReference type="SMART" id="SM00747">
    <property type="entry name" value="CFEM"/>
    <property type="match status" value="1"/>
</dbReference>
<evidence type="ECO:0000256" key="8">
    <source>
        <dbReference type="ARBA" id="ARBA00022729"/>
    </source>
</evidence>
<feature type="domain" description="CFEM" evidence="18">
    <location>
        <begin position="10"/>
        <end position="122"/>
    </location>
</feature>
<keyword evidence="8 17" id="KW-0732">Signal</keyword>
<feature type="binding site" description="axial binding residue" evidence="14">
    <location>
        <position position="57"/>
    </location>
    <ligand>
        <name>heme</name>
        <dbReference type="ChEBI" id="CHEBI:30413"/>
    </ligand>
    <ligandPart>
        <name>Fe</name>
        <dbReference type="ChEBI" id="CHEBI:18248"/>
    </ligandPart>
</feature>
<dbReference type="RefSeq" id="XP_016216875.1">
    <property type="nucleotide sequence ID" value="XM_016354859.1"/>
</dbReference>
<feature type="disulfide bond" evidence="14">
    <location>
        <begin position="53"/>
        <end position="60"/>
    </location>
</feature>
<dbReference type="GO" id="GO:0098552">
    <property type="term" value="C:side of membrane"/>
    <property type="evidence" value="ECO:0007669"/>
    <property type="project" value="UniProtKB-KW"/>
</dbReference>
<dbReference type="Proteomes" id="UP000053259">
    <property type="component" value="Unassembled WGS sequence"/>
</dbReference>